<dbReference type="Proteomes" id="UP000534294">
    <property type="component" value="Unassembled WGS sequence"/>
</dbReference>
<keyword evidence="3" id="KW-1185">Reference proteome</keyword>
<comment type="caution">
    <text evidence="2">The sequence shown here is derived from an EMBL/GenBank/DDBJ whole genome shotgun (WGS) entry which is preliminary data.</text>
</comment>
<organism evidence="2 3">
    <name type="scientific">Prosthecobacter dejongeii</name>
    <dbReference type="NCBI Taxonomy" id="48465"/>
    <lineage>
        <taxon>Bacteria</taxon>
        <taxon>Pseudomonadati</taxon>
        <taxon>Verrucomicrobiota</taxon>
        <taxon>Verrucomicrobiia</taxon>
        <taxon>Verrucomicrobiales</taxon>
        <taxon>Verrucomicrobiaceae</taxon>
        <taxon>Prosthecobacter</taxon>
    </lineage>
</organism>
<gene>
    <name evidence="2" type="ORF">HNQ64_001383</name>
</gene>
<dbReference type="RefSeq" id="WP_184206730.1">
    <property type="nucleotide sequence ID" value="NZ_JACHIF010000002.1"/>
</dbReference>
<dbReference type="EMBL" id="JACHIF010000002">
    <property type="protein sequence ID" value="MBB5037141.1"/>
    <property type="molecule type" value="Genomic_DNA"/>
</dbReference>
<reference evidence="2 3" key="1">
    <citation type="submission" date="2020-08" db="EMBL/GenBank/DDBJ databases">
        <title>Genomic Encyclopedia of Type Strains, Phase IV (KMG-IV): sequencing the most valuable type-strain genomes for metagenomic binning, comparative biology and taxonomic classification.</title>
        <authorList>
            <person name="Goeker M."/>
        </authorList>
    </citation>
    <scope>NUCLEOTIDE SEQUENCE [LARGE SCALE GENOMIC DNA]</scope>
    <source>
        <strain evidence="2 3">DSM 12251</strain>
    </source>
</reference>
<sequence>MTPPDPIAHVRALHASFEARTGYPIRWNVHRERQWSEWCRWADWEWTDADLARVIAYLRSQIQAGKRNEGALKFDNLIGSPDRFEEDLNLAKESAKASRLYRPKPQPTPPPSQGLPSLDEAKEWAAKLKEKL</sequence>
<accession>A0A7W7YJ33</accession>
<feature type="compositionally biased region" description="Pro residues" evidence="1">
    <location>
        <begin position="104"/>
        <end position="113"/>
    </location>
</feature>
<dbReference type="AlphaFoldDB" id="A0A7W7YJ33"/>
<name>A0A7W7YJ33_9BACT</name>
<evidence type="ECO:0000313" key="2">
    <source>
        <dbReference type="EMBL" id="MBB5037141.1"/>
    </source>
</evidence>
<proteinExistence type="predicted"/>
<feature type="region of interest" description="Disordered" evidence="1">
    <location>
        <begin position="95"/>
        <end position="120"/>
    </location>
</feature>
<evidence type="ECO:0000313" key="3">
    <source>
        <dbReference type="Proteomes" id="UP000534294"/>
    </source>
</evidence>
<evidence type="ECO:0000256" key="1">
    <source>
        <dbReference type="SAM" id="MobiDB-lite"/>
    </source>
</evidence>
<protein>
    <submittedName>
        <fullName evidence="2">Uncharacterized protein</fullName>
    </submittedName>
</protein>